<feature type="compositionally biased region" description="Polar residues" evidence="5">
    <location>
        <begin position="195"/>
        <end position="207"/>
    </location>
</feature>
<dbReference type="PROSITE" id="PS50048">
    <property type="entry name" value="ZN2_CY6_FUNGAL_2"/>
    <property type="match status" value="1"/>
</dbReference>
<dbReference type="SMART" id="SM00066">
    <property type="entry name" value="GAL4"/>
    <property type="match status" value="1"/>
</dbReference>
<feature type="region of interest" description="Disordered" evidence="5">
    <location>
        <begin position="711"/>
        <end position="734"/>
    </location>
</feature>
<evidence type="ECO:0000256" key="4">
    <source>
        <dbReference type="ARBA" id="ARBA00023242"/>
    </source>
</evidence>
<reference evidence="7 8" key="1">
    <citation type="submission" date="2017-03" db="EMBL/GenBank/DDBJ databases">
        <title>Widespread Adenine N6-methylation of Active Genes in Fungi.</title>
        <authorList>
            <consortium name="DOE Joint Genome Institute"/>
            <person name="Mondo S.J."/>
            <person name="Dannebaum R.O."/>
            <person name="Kuo R.C."/>
            <person name="Louie K.B."/>
            <person name="Bewick A.J."/>
            <person name="Labutti K."/>
            <person name="Haridas S."/>
            <person name="Kuo A."/>
            <person name="Salamov A."/>
            <person name="Ahrendt S.R."/>
            <person name="Lau R."/>
            <person name="Bowen B.P."/>
            <person name="Lipzen A."/>
            <person name="Sullivan W."/>
            <person name="Andreopoulos W.B."/>
            <person name="Clum A."/>
            <person name="Lindquist E."/>
            <person name="Daum C."/>
            <person name="Northen T.R."/>
            <person name="Ramamoorthy G."/>
            <person name="Schmitz R.J."/>
            <person name="Gryganskyi A."/>
            <person name="Culley D."/>
            <person name="Magnuson J."/>
            <person name="James T.Y."/>
            <person name="O'Malley M.A."/>
            <person name="Stajich J.E."/>
            <person name="Spatafora J.W."/>
            <person name="Visel A."/>
            <person name="Grigoriev I.V."/>
        </authorList>
    </citation>
    <scope>NUCLEOTIDE SEQUENCE [LARGE SCALE GENOMIC DNA]</scope>
    <source>
        <strain evidence="7 8">NRRL Y-17943</strain>
    </source>
</reference>
<evidence type="ECO:0000259" key="6">
    <source>
        <dbReference type="PROSITE" id="PS50048"/>
    </source>
</evidence>
<evidence type="ECO:0000256" key="5">
    <source>
        <dbReference type="SAM" id="MobiDB-lite"/>
    </source>
</evidence>
<dbReference type="PANTHER" id="PTHR31069:SF32">
    <property type="entry name" value="ARGININE METABOLISM REGULATION PROTEIN II"/>
    <property type="match status" value="1"/>
</dbReference>
<dbReference type="PANTHER" id="PTHR31069">
    <property type="entry name" value="OLEATE-ACTIVATED TRANSCRIPTION FACTOR 1-RELATED"/>
    <property type="match status" value="1"/>
</dbReference>
<evidence type="ECO:0000256" key="2">
    <source>
        <dbReference type="ARBA" id="ARBA00023125"/>
    </source>
</evidence>
<dbReference type="EMBL" id="NBSH01000017">
    <property type="protein sequence ID" value="ORX33842.1"/>
    <property type="molecule type" value="Genomic_DNA"/>
</dbReference>
<dbReference type="PROSITE" id="PS00463">
    <property type="entry name" value="ZN2_CY6_FUNGAL_1"/>
    <property type="match status" value="1"/>
</dbReference>
<gene>
    <name evidence="7" type="ORF">BD324DRAFT_638833</name>
</gene>
<feature type="compositionally biased region" description="Polar residues" evidence="5">
    <location>
        <begin position="92"/>
        <end position="114"/>
    </location>
</feature>
<feature type="region of interest" description="Disordered" evidence="5">
    <location>
        <begin position="138"/>
        <end position="157"/>
    </location>
</feature>
<dbReference type="InParanoid" id="A0A1Y1U758"/>
<keyword evidence="2" id="KW-0238">DNA-binding</keyword>
<feature type="region of interest" description="Disordered" evidence="5">
    <location>
        <begin position="1"/>
        <end position="21"/>
    </location>
</feature>
<feature type="compositionally biased region" description="Polar residues" evidence="5">
    <location>
        <begin position="215"/>
        <end position="244"/>
    </location>
</feature>
<dbReference type="Gene3D" id="4.10.240.10">
    <property type="entry name" value="Zn(2)-C6 fungal-type DNA-binding domain"/>
    <property type="match status" value="1"/>
</dbReference>
<evidence type="ECO:0000313" key="8">
    <source>
        <dbReference type="Proteomes" id="UP000193218"/>
    </source>
</evidence>
<feature type="compositionally biased region" description="Polar residues" evidence="5">
    <location>
        <begin position="11"/>
        <end position="21"/>
    </location>
</feature>
<dbReference type="GeneID" id="33558971"/>
<dbReference type="GO" id="GO:0000981">
    <property type="term" value="F:DNA-binding transcription factor activity, RNA polymerase II-specific"/>
    <property type="evidence" value="ECO:0007669"/>
    <property type="project" value="InterPro"/>
</dbReference>
<feature type="region of interest" description="Disordered" evidence="5">
    <location>
        <begin position="430"/>
        <end position="498"/>
    </location>
</feature>
<proteinExistence type="predicted"/>
<evidence type="ECO:0000313" key="7">
    <source>
        <dbReference type="EMBL" id="ORX33842.1"/>
    </source>
</evidence>
<dbReference type="InterPro" id="IPR050675">
    <property type="entry name" value="OAF3"/>
</dbReference>
<dbReference type="SUPFAM" id="SSF57701">
    <property type="entry name" value="Zn2/Cys6 DNA-binding domain"/>
    <property type="match status" value="1"/>
</dbReference>
<comment type="caution">
    <text evidence="7">The sequence shown here is derived from an EMBL/GenBank/DDBJ whole genome shotgun (WGS) entry which is preliminary data.</text>
</comment>
<sequence>MDQSAAAPQVAGSSSSSHIGLEQNAQTYFERLWNKRFSGPVPLDSSASLSSRWPQRESSGTSTAMSSHRRHLSTSSEGHHEYAGPAQGPTYPVTSGPSSTQAHQNTVPTASGSQWRCESASSSVFLRSLIFSAADWTDKRNGPQARPGSTECVPKPSSAVTSLRFSQLLDAKLAAEGPQSGTNGTGSMFYPPMNPTSQHSGTWSSARTPDASHSGLRNLQQSAWPLNAPTDPSQGINQKPTASSHHMAPTQHLARDAMQSLAYHAQSPVHIAETTPHPPQSIGTPPTWPQMFEHSPYMQMVNASENKGRPIGPLSQQASAEMPPYMQWGTGADPNWSMAANGVPRPWQNDQSGDLSQNPTPAPVPMASLAPTPTLTHKTSSSIDSLDRAPMTPPVLFPLQGNEHMYPSADPAPMGYPMHTASDVPSNGDIGAGYIGVGQNRNGSGSGSGANGDGDMPSGFGNDQGDDHGDNGENNGGGGGSGGDGQDGENGGPPTSRKRVKLPLACHFCRRRKLKCDGKRPECDNCLKRGEECIYDDHVRRRGPGKRTKEMRDKAAREAVEAGMTNPNSAGGNGIAGPSDLDAGDFSGVLEEGHSLAVDGIDGLGHHHEYDGGDGAVMEAMDAVMGAGINLDMGSDEGALHHMARVGIEGIEGMADHSNSSDFLGSGLTGIGVGGGNGQSAGAGATVGGEPSTLAELSIDPSLRGIGVEGKGKKRKLENETTGFEEVTAKLDRS</sequence>
<dbReference type="STRING" id="4999.A0A1Y1U758"/>
<dbReference type="InterPro" id="IPR036864">
    <property type="entry name" value="Zn2-C6_fun-type_DNA-bd_sf"/>
</dbReference>
<name>A0A1Y1U758_9TREE</name>
<feature type="domain" description="Zn(2)-C6 fungal-type" evidence="6">
    <location>
        <begin position="505"/>
        <end position="535"/>
    </location>
</feature>
<organism evidence="7 8">
    <name type="scientific">Kockovaella imperatae</name>
    <dbReference type="NCBI Taxonomy" id="4999"/>
    <lineage>
        <taxon>Eukaryota</taxon>
        <taxon>Fungi</taxon>
        <taxon>Dikarya</taxon>
        <taxon>Basidiomycota</taxon>
        <taxon>Agaricomycotina</taxon>
        <taxon>Tremellomycetes</taxon>
        <taxon>Tremellales</taxon>
        <taxon>Cuniculitremaceae</taxon>
        <taxon>Kockovaella</taxon>
    </lineage>
</organism>
<feature type="region of interest" description="Disordered" evidence="5">
    <location>
        <begin position="43"/>
        <end position="114"/>
    </location>
</feature>
<evidence type="ECO:0000256" key="1">
    <source>
        <dbReference type="ARBA" id="ARBA00023015"/>
    </source>
</evidence>
<keyword evidence="1" id="KW-0805">Transcription regulation</keyword>
<feature type="compositionally biased region" description="Polar residues" evidence="5">
    <location>
        <begin position="45"/>
        <end position="66"/>
    </location>
</feature>
<keyword evidence="3" id="KW-0804">Transcription</keyword>
<evidence type="ECO:0000256" key="3">
    <source>
        <dbReference type="ARBA" id="ARBA00023163"/>
    </source>
</evidence>
<dbReference type="OrthoDB" id="39175at2759"/>
<feature type="region of interest" description="Disordered" evidence="5">
    <location>
        <begin position="369"/>
        <end position="389"/>
    </location>
</feature>
<dbReference type="RefSeq" id="XP_021868141.1">
    <property type="nucleotide sequence ID" value="XM_022017162.1"/>
</dbReference>
<keyword evidence="4" id="KW-0539">Nucleus</keyword>
<dbReference type="GO" id="GO:0003677">
    <property type="term" value="F:DNA binding"/>
    <property type="evidence" value="ECO:0007669"/>
    <property type="project" value="UniProtKB-KW"/>
</dbReference>
<dbReference type="AlphaFoldDB" id="A0A1Y1U758"/>
<dbReference type="Proteomes" id="UP000193218">
    <property type="component" value="Unassembled WGS sequence"/>
</dbReference>
<dbReference type="InterPro" id="IPR001138">
    <property type="entry name" value="Zn2Cys6_DnaBD"/>
</dbReference>
<feature type="compositionally biased region" description="Polar residues" evidence="5">
    <location>
        <begin position="371"/>
        <end position="384"/>
    </location>
</feature>
<feature type="compositionally biased region" description="Gly residues" evidence="5">
    <location>
        <begin position="474"/>
        <end position="491"/>
    </location>
</feature>
<feature type="region of interest" description="Disordered" evidence="5">
    <location>
        <begin position="176"/>
        <end position="245"/>
    </location>
</feature>
<protein>
    <recommendedName>
        <fullName evidence="6">Zn(2)-C6 fungal-type domain-containing protein</fullName>
    </recommendedName>
</protein>
<keyword evidence="8" id="KW-1185">Reference proteome</keyword>
<dbReference type="Pfam" id="PF00172">
    <property type="entry name" value="Zn_clus"/>
    <property type="match status" value="1"/>
</dbReference>
<dbReference type="CDD" id="cd00067">
    <property type="entry name" value="GAL4"/>
    <property type="match status" value="1"/>
</dbReference>
<dbReference type="GO" id="GO:0008270">
    <property type="term" value="F:zinc ion binding"/>
    <property type="evidence" value="ECO:0007669"/>
    <property type="project" value="InterPro"/>
</dbReference>
<accession>A0A1Y1U758</accession>